<sequence>MLSLCCSKSASAGWMDPSGEGRERLRWVPNGDRRTVNVADATTTTVSRSRLMKTYGLTPLLWSNPARWLHLDVRCNVECNVLRALHTYLCTYSELSIHLLASTDFHPGYNPHNH</sequence>
<dbReference type="AlphaFoldDB" id="A0A1D1VIG7"/>
<accession>A0A1D1VIG7</accession>
<comment type="caution">
    <text evidence="1">The sequence shown here is derived from an EMBL/GenBank/DDBJ whole genome shotgun (WGS) entry which is preliminary data.</text>
</comment>
<dbReference type="EMBL" id="BDGG01000006">
    <property type="protein sequence ID" value="GAV00721.1"/>
    <property type="molecule type" value="Genomic_DNA"/>
</dbReference>
<protein>
    <submittedName>
        <fullName evidence="1">Uncharacterized protein</fullName>
    </submittedName>
</protein>
<organism evidence="1 2">
    <name type="scientific">Ramazzottius varieornatus</name>
    <name type="common">Water bear</name>
    <name type="synonym">Tardigrade</name>
    <dbReference type="NCBI Taxonomy" id="947166"/>
    <lineage>
        <taxon>Eukaryota</taxon>
        <taxon>Metazoa</taxon>
        <taxon>Ecdysozoa</taxon>
        <taxon>Tardigrada</taxon>
        <taxon>Eutardigrada</taxon>
        <taxon>Parachela</taxon>
        <taxon>Hypsibioidea</taxon>
        <taxon>Ramazzottiidae</taxon>
        <taxon>Ramazzottius</taxon>
    </lineage>
</organism>
<keyword evidence="2" id="KW-1185">Reference proteome</keyword>
<proteinExistence type="predicted"/>
<dbReference type="Proteomes" id="UP000186922">
    <property type="component" value="Unassembled WGS sequence"/>
</dbReference>
<gene>
    <name evidence="1" type="primary">RvY_11527-1</name>
    <name evidence="1" type="synonym">RvY_11527.1</name>
    <name evidence="1" type="ORF">RvY_11527</name>
</gene>
<reference evidence="1 2" key="1">
    <citation type="journal article" date="2016" name="Nat. Commun.">
        <title>Extremotolerant tardigrade genome and improved radiotolerance of human cultured cells by tardigrade-unique protein.</title>
        <authorList>
            <person name="Hashimoto T."/>
            <person name="Horikawa D.D."/>
            <person name="Saito Y."/>
            <person name="Kuwahara H."/>
            <person name="Kozuka-Hata H."/>
            <person name="Shin-I T."/>
            <person name="Minakuchi Y."/>
            <person name="Ohishi K."/>
            <person name="Motoyama A."/>
            <person name="Aizu T."/>
            <person name="Enomoto A."/>
            <person name="Kondo K."/>
            <person name="Tanaka S."/>
            <person name="Hara Y."/>
            <person name="Koshikawa S."/>
            <person name="Sagara H."/>
            <person name="Miura T."/>
            <person name="Yokobori S."/>
            <person name="Miyagawa K."/>
            <person name="Suzuki Y."/>
            <person name="Kubo T."/>
            <person name="Oyama M."/>
            <person name="Kohara Y."/>
            <person name="Fujiyama A."/>
            <person name="Arakawa K."/>
            <person name="Katayama T."/>
            <person name="Toyoda A."/>
            <person name="Kunieda T."/>
        </authorList>
    </citation>
    <scope>NUCLEOTIDE SEQUENCE [LARGE SCALE GENOMIC DNA]</scope>
    <source>
        <strain evidence="1 2">YOKOZUNA-1</strain>
    </source>
</reference>
<name>A0A1D1VIG7_RAMVA</name>
<evidence type="ECO:0000313" key="1">
    <source>
        <dbReference type="EMBL" id="GAV00721.1"/>
    </source>
</evidence>
<evidence type="ECO:0000313" key="2">
    <source>
        <dbReference type="Proteomes" id="UP000186922"/>
    </source>
</evidence>